<proteinExistence type="predicted"/>
<dbReference type="Proteomes" id="UP001153709">
    <property type="component" value="Chromosome 8"/>
</dbReference>
<dbReference type="OrthoDB" id="6603924at2759"/>
<reference evidence="2" key="1">
    <citation type="submission" date="2022-01" db="EMBL/GenBank/DDBJ databases">
        <authorList>
            <person name="King R."/>
        </authorList>
    </citation>
    <scope>NUCLEOTIDE SEQUENCE</scope>
</reference>
<gene>
    <name evidence="2" type="ORF">DIABBA_LOCUS11737</name>
</gene>
<accession>A0A9N9T8B6</accession>
<organism evidence="2 3">
    <name type="scientific">Diabrotica balteata</name>
    <name type="common">Banded cucumber beetle</name>
    <dbReference type="NCBI Taxonomy" id="107213"/>
    <lineage>
        <taxon>Eukaryota</taxon>
        <taxon>Metazoa</taxon>
        <taxon>Ecdysozoa</taxon>
        <taxon>Arthropoda</taxon>
        <taxon>Hexapoda</taxon>
        <taxon>Insecta</taxon>
        <taxon>Pterygota</taxon>
        <taxon>Neoptera</taxon>
        <taxon>Endopterygota</taxon>
        <taxon>Coleoptera</taxon>
        <taxon>Polyphaga</taxon>
        <taxon>Cucujiformia</taxon>
        <taxon>Chrysomeloidea</taxon>
        <taxon>Chrysomelidae</taxon>
        <taxon>Galerucinae</taxon>
        <taxon>Diabroticina</taxon>
        <taxon>Diabroticites</taxon>
        <taxon>Diabrotica</taxon>
    </lineage>
</organism>
<evidence type="ECO:0000256" key="1">
    <source>
        <dbReference type="SAM" id="MobiDB-lite"/>
    </source>
</evidence>
<dbReference type="AlphaFoldDB" id="A0A9N9T8B6"/>
<evidence type="ECO:0000313" key="2">
    <source>
        <dbReference type="EMBL" id="CAG9838925.1"/>
    </source>
</evidence>
<name>A0A9N9T8B6_DIABA</name>
<evidence type="ECO:0008006" key="4">
    <source>
        <dbReference type="Google" id="ProtNLM"/>
    </source>
</evidence>
<feature type="region of interest" description="Disordered" evidence="1">
    <location>
        <begin position="86"/>
        <end position="129"/>
    </location>
</feature>
<evidence type="ECO:0000313" key="3">
    <source>
        <dbReference type="Proteomes" id="UP001153709"/>
    </source>
</evidence>
<sequence>MRKSSNPKRRRHQAVESASAVLMKHLLEEEKNEKEKDDIDLFFDTMKARVKKFNAGNELLTKQRVFGVISELEEFNLNQLAHSSSVTNVHQHAKPTYLQPTNNSQLNNQDVHNASPQYSPASSNQTTGSYLEAFFPPENFA</sequence>
<dbReference type="EMBL" id="OU898283">
    <property type="protein sequence ID" value="CAG9838925.1"/>
    <property type="molecule type" value="Genomic_DNA"/>
</dbReference>
<protein>
    <recommendedName>
        <fullName evidence="4">BESS domain-containing protein</fullName>
    </recommendedName>
</protein>
<feature type="compositionally biased region" description="Polar residues" evidence="1">
    <location>
        <begin position="98"/>
        <end position="129"/>
    </location>
</feature>
<keyword evidence="3" id="KW-1185">Reference proteome</keyword>